<sequence length="195" mass="22316">AADAVVGGGFPVTGAFPVRVWFEEVLWDKNHDIDVNCSKVVRKINEIELAFGFVIRTQTLLVLRSVDTEPCHFSPQDQRTLCAIVPFRYICSKYLTGKVKTDTNKKSRACSRGVTSRSLIRQREQTYIQGMFNEALEKYLRAKNYVKELLFINTNGLCLVGVLLPLSTISFHPWFEYLTHSTERFAEYVAKIARE</sequence>
<proteinExistence type="predicted"/>
<evidence type="ECO:0000313" key="1">
    <source>
        <dbReference type="EMBL" id="KAI7754182.1"/>
    </source>
</evidence>
<dbReference type="Proteomes" id="UP001206925">
    <property type="component" value="Unassembled WGS sequence"/>
</dbReference>
<feature type="non-terminal residue" evidence="1">
    <location>
        <position position="195"/>
    </location>
</feature>
<organism evidence="1 2">
    <name type="scientific">Ambrosia artemisiifolia</name>
    <name type="common">Common ragweed</name>
    <dbReference type="NCBI Taxonomy" id="4212"/>
    <lineage>
        <taxon>Eukaryota</taxon>
        <taxon>Viridiplantae</taxon>
        <taxon>Streptophyta</taxon>
        <taxon>Embryophyta</taxon>
        <taxon>Tracheophyta</taxon>
        <taxon>Spermatophyta</taxon>
        <taxon>Magnoliopsida</taxon>
        <taxon>eudicotyledons</taxon>
        <taxon>Gunneridae</taxon>
        <taxon>Pentapetalae</taxon>
        <taxon>asterids</taxon>
        <taxon>campanulids</taxon>
        <taxon>Asterales</taxon>
        <taxon>Asteraceae</taxon>
        <taxon>Asteroideae</taxon>
        <taxon>Heliantheae alliance</taxon>
        <taxon>Heliantheae</taxon>
        <taxon>Ambrosia</taxon>
    </lineage>
</organism>
<keyword evidence="2" id="KW-1185">Reference proteome</keyword>
<gene>
    <name evidence="1" type="ORF">M8C21_012600</name>
</gene>
<feature type="non-terminal residue" evidence="1">
    <location>
        <position position="1"/>
    </location>
</feature>
<reference evidence="1" key="1">
    <citation type="submission" date="2022-06" db="EMBL/GenBank/DDBJ databases">
        <title>Uncovering the hologenomic basis of an extraordinary plant invasion.</title>
        <authorList>
            <person name="Bieker V.C."/>
            <person name="Martin M.D."/>
            <person name="Gilbert T."/>
            <person name="Hodgins K."/>
            <person name="Battlay P."/>
            <person name="Petersen B."/>
            <person name="Wilson J."/>
        </authorList>
    </citation>
    <scope>NUCLEOTIDE SEQUENCE</scope>
    <source>
        <strain evidence="1">AA19_3_7</strain>
        <tissue evidence="1">Leaf</tissue>
    </source>
</reference>
<dbReference type="EMBL" id="JAMZMK010004258">
    <property type="protein sequence ID" value="KAI7754182.1"/>
    <property type="molecule type" value="Genomic_DNA"/>
</dbReference>
<evidence type="ECO:0000313" key="2">
    <source>
        <dbReference type="Proteomes" id="UP001206925"/>
    </source>
</evidence>
<dbReference type="AlphaFoldDB" id="A0AAD5GSX4"/>
<accession>A0AAD5GSX4</accession>
<comment type="caution">
    <text evidence="1">The sequence shown here is derived from an EMBL/GenBank/DDBJ whole genome shotgun (WGS) entry which is preliminary data.</text>
</comment>
<name>A0AAD5GSX4_AMBAR</name>
<protein>
    <submittedName>
        <fullName evidence="1">Uncharacterized protein</fullName>
    </submittedName>
</protein>